<organism evidence="1 2">
    <name type="scientific">Rhodococcus rhodochrous J45</name>
    <dbReference type="NCBI Taxonomy" id="935266"/>
    <lineage>
        <taxon>Bacteria</taxon>
        <taxon>Bacillati</taxon>
        <taxon>Actinomycetota</taxon>
        <taxon>Actinomycetes</taxon>
        <taxon>Mycobacteriales</taxon>
        <taxon>Nocardiaceae</taxon>
        <taxon>Rhodococcus</taxon>
    </lineage>
</organism>
<dbReference type="Proteomes" id="UP000317573">
    <property type="component" value="Unassembled WGS sequence"/>
</dbReference>
<proteinExistence type="predicted"/>
<reference evidence="1 2" key="1">
    <citation type="submission" date="2019-07" db="EMBL/GenBank/DDBJ databases">
        <title>Genome sequencing of lignin-degrading bacterial isolates.</title>
        <authorList>
            <person name="Gladden J."/>
        </authorList>
    </citation>
    <scope>NUCLEOTIDE SEQUENCE [LARGE SCALE GENOMIC DNA]</scope>
    <source>
        <strain evidence="1 2">J45</strain>
    </source>
</reference>
<evidence type="ECO:0000313" key="2">
    <source>
        <dbReference type="Proteomes" id="UP000317573"/>
    </source>
</evidence>
<dbReference type="AlphaFoldDB" id="A0A562E434"/>
<protein>
    <submittedName>
        <fullName evidence="1">Uncharacterized protein</fullName>
    </submittedName>
</protein>
<accession>A0A562E434</accession>
<evidence type="ECO:0000313" key="1">
    <source>
        <dbReference type="EMBL" id="TWH16679.1"/>
    </source>
</evidence>
<sequence length="102" mass="10697">MPVESIVPSTAGVMIVCVTRSVFSSSARSGPPMIPAGTITSVAPNAKAAIHSSTDGSKLGEQICRNRDSEVTPYRSVTMSFRPARPVWVTTTPLGLPVDPDV</sequence>
<name>A0A562E434_RHORH</name>
<dbReference type="EMBL" id="VLJT01000019">
    <property type="protein sequence ID" value="TWH16679.1"/>
    <property type="molecule type" value="Genomic_DNA"/>
</dbReference>
<gene>
    <name evidence="1" type="ORF">L618_002100000030</name>
</gene>
<comment type="caution">
    <text evidence="1">The sequence shown here is derived from an EMBL/GenBank/DDBJ whole genome shotgun (WGS) entry which is preliminary data.</text>
</comment>